<gene>
    <name evidence="3" type="ORF">PG991_012688</name>
</gene>
<dbReference type="Pfam" id="PF12898">
    <property type="entry name" value="Stc1"/>
    <property type="match status" value="1"/>
</dbReference>
<feature type="compositionally biased region" description="Low complexity" evidence="1">
    <location>
        <begin position="348"/>
        <end position="359"/>
    </location>
</feature>
<evidence type="ECO:0000259" key="2">
    <source>
        <dbReference type="Pfam" id="PF12898"/>
    </source>
</evidence>
<feature type="region of interest" description="Disordered" evidence="1">
    <location>
        <begin position="337"/>
        <end position="411"/>
    </location>
</feature>
<reference evidence="3 4" key="1">
    <citation type="submission" date="2023-01" db="EMBL/GenBank/DDBJ databases">
        <title>Analysis of 21 Apiospora genomes using comparative genomics revels a genus with tremendous synthesis potential of carbohydrate active enzymes and secondary metabolites.</title>
        <authorList>
            <person name="Sorensen T."/>
        </authorList>
    </citation>
    <scope>NUCLEOTIDE SEQUENCE [LARGE SCALE GENOMIC DNA]</scope>
    <source>
        <strain evidence="3 4">CBS 20057</strain>
    </source>
</reference>
<evidence type="ECO:0000313" key="3">
    <source>
        <dbReference type="EMBL" id="KAK8006391.1"/>
    </source>
</evidence>
<dbReference type="Proteomes" id="UP001396898">
    <property type="component" value="Unassembled WGS sequence"/>
</dbReference>
<feature type="compositionally biased region" description="Low complexity" evidence="1">
    <location>
        <begin position="219"/>
        <end position="233"/>
    </location>
</feature>
<accession>A0ABR1RAM3</accession>
<feature type="domain" description="Stc1" evidence="2">
    <location>
        <begin position="15"/>
        <end position="100"/>
    </location>
</feature>
<feature type="compositionally biased region" description="Polar residues" evidence="1">
    <location>
        <begin position="234"/>
        <end position="286"/>
    </location>
</feature>
<sequence>MSTVRDEVLPKKLWCYMGGHWQVRERFSNNQKAKYQNALRRSRQPFNNKDLKALNMVCQVHSGQPVVEFKCHGPCSLYKHRDKFSKNQRRNKLRWCLECVAWRSQFDIGDVPVAHPNEDLSQADLAGDPADTHNERDILDAYPFDFVPDDDIQDDDLGGADDMDSDVEDDEYPGAATSFHGYSDDSGGDDDDYYETPILPAKKASRGQQSRADIGQRLSSMSIRDSSSIATSTVPSRQVTATRTTAGNTPNRQSSANITSVGKGTSSKQSLSTTDTNRTAQASTPTFAGCTPGFVPPHLQQAARSGNGGYSSATGTASVVSSDSRAGINNASMYSTVASRKGSGAMRSSGGPTSTAGTTQTGGTGTNIRRRPDRNGWARPDMRRTFDKQTQFATSGADYIETHESGSEDEI</sequence>
<organism evidence="3 4">
    <name type="scientific">Apiospora marii</name>
    <dbReference type="NCBI Taxonomy" id="335849"/>
    <lineage>
        <taxon>Eukaryota</taxon>
        <taxon>Fungi</taxon>
        <taxon>Dikarya</taxon>
        <taxon>Ascomycota</taxon>
        <taxon>Pezizomycotina</taxon>
        <taxon>Sordariomycetes</taxon>
        <taxon>Xylariomycetidae</taxon>
        <taxon>Amphisphaeriales</taxon>
        <taxon>Apiosporaceae</taxon>
        <taxon>Apiospora</taxon>
    </lineage>
</organism>
<protein>
    <recommendedName>
        <fullName evidence="2">Stc1 domain-containing protein</fullName>
    </recommendedName>
</protein>
<evidence type="ECO:0000256" key="1">
    <source>
        <dbReference type="SAM" id="MobiDB-lite"/>
    </source>
</evidence>
<feature type="compositionally biased region" description="Basic and acidic residues" evidence="1">
    <location>
        <begin position="400"/>
        <end position="411"/>
    </location>
</feature>
<dbReference type="InterPro" id="IPR024630">
    <property type="entry name" value="Stc1"/>
</dbReference>
<dbReference type="EMBL" id="JAQQWI010000017">
    <property type="protein sequence ID" value="KAK8006391.1"/>
    <property type="molecule type" value="Genomic_DNA"/>
</dbReference>
<name>A0ABR1RAM3_9PEZI</name>
<keyword evidence="4" id="KW-1185">Reference proteome</keyword>
<feature type="compositionally biased region" description="Low complexity" evidence="1">
    <location>
        <begin position="311"/>
        <end position="321"/>
    </location>
</feature>
<feature type="compositionally biased region" description="Basic and acidic residues" evidence="1">
    <location>
        <begin position="373"/>
        <end position="387"/>
    </location>
</feature>
<feature type="region of interest" description="Disordered" evidence="1">
    <location>
        <begin position="150"/>
        <end position="321"/>
    </location>
</feature>
<evidence type="ECO:0000313" key="4">
    <source>
        <dbReference type="Proteomes" id="UP001396898"/>
    </source>
</evidence>
<proteinExistence type="predicted"/>
<feature type="compositionally biased region" description="Acidic residues" evidence="1">
    <location>
        <begin position="150"/>
        <end position="172"/>
    </location>
</feature>
<comment type="caution">
    <text evidence="3">The sequence shown here is derived from an EMBL/GenBank/DDBJ whole genome shotgun (WGS) entry which is preliminary data.</text>
</comment>